<organism evidence="1 2">
    <name type="scientific">Rhizophagus irregularis</name>
    <dbReference type="NCBI Taxonomy" id="588596"/>
    <lineage>
        <taxon>Eukaryota</taxon>
        <taxon>Fungi</taxon>
        <taxon>Fungi incertae sedis</taxon>
        <taxon>Mucoromycota</taxon>
        <taxon>Glomeromycotina</taxon>
        <taxon>Glomeromycetes</taxon>
        <taxon>Glomerales</taxon>
        <taxon>Glomeraceae</taxon>
        <taxon>Rhizophagus</taxon>
    </lineage>
</organism>
<dbReference type="VEuPathDB" id="FungiDB:FUN_022355"/>
<dbReference type="EMBL" id="LLXI01001271">
    <property type="protein sequence ID" value="PKY52796.1"/>
    <property type="molecule type" value="Genomic_DNA"/>
</dbReference>
<accession>A0A2I1H1M6</accession>
<comment type="caution">
    <text evidence="1">The sequence shown here is derived from an EMBL/GenBank/DDBJ whole genome shotgun (WGS) entry which is preliminary data.</text>
</comment>
<protein>
    <submittedName>
        <fullName evidence="1">Uncharacterized protein</fullName>
    </submittedName>
</protein>
<evidence type="ECO:0000313" key="1">
    <source>
        <dbReference type="EMBL" id="PKY52796.1"/>
    </source>
</evidence>
<sequence length="525" mass="61542">MNHELRKKLRNHFLISFVPFGGEFDDVIEDFIADMKELQSGILMPTKDGQVWVTAGFGMATADLPQGNYLAGVKRHNAEYGCRTCKVSQNQLSDVNFDIFQNGRYHHLTNKVFDTIQSVQNNTIKKNIAQEHGLCISPNILDNLLQKDGLDSLHNVWKTFEIPRNWKRLQSPINHFESYWMSDSLKLVMIMPFILSRCLKATHFKDDFAKTIKRNFEVTNLRQVKAIITKTWSLFAKFCAKAFASEFYKADYQELDHLVVKLIKILNKVYPDIIRNLPNVHVLRHLPLMQNVSVSLKEMMHGIYKRKDGIYPFWLNLEEYDIDRQEKPNEIESPQECFFNIRVHGKWSTEKITKEGLIKNFSNKDSMQRYLYKAYCDYYNKKTAISFKTLDYYNMISYTVLRGGDVNVDISIHVGDTIDIEDETGRREYALIKGIFTHMANDGKKYAFFILNWYYNTGRVDNFTGSKIYGLQKSDDDSWYHVHAFHIVDQNPRVHFIHNCKSNCSINHVTDNLEYLYNEFFYIAV</sequence>
<proteinExistence type="predicted"/>
<reference evidence="1 2" key="1">
    <citation type="submission" date="2015-10" db="EMBL/GenBank/DDBJ databases">
        <title>Genome analyses suggest a sexual origin of heterokaryosis in a supposedly ancient asexual fungus.</title>
        <authorList>
            <person name="Ropars J."/>
            <person name="Sedzielewska K."/>
            <person name="Noel J."/>
            <person name="Charron P."/>
            <person name="Farinelli L."/>
            <person name="Marton T."/>
            <person name="Kruger M."/>
            <person name="Pelin A."/>
            <person name="Brachmann A."/>
            <person name="Corradi N."/>
        </authorList>
    </citation>
    <scope>NUCLEOTIDE SEQUENCE [LARGE SCALE GENOMIC DNA]</scope>
    <source>
        <strain evidence="1 2">A4</strain>
    </source>
</reference>
<gene>
    <name evidence="1" type="ORF">RhiirA4_470650</name>
</gene>
<dbReference type="Proteomes" id="UP000234323">
    <property type="component" value="Unassembled WGS sequence"/>
</dbReference>
<dbReference type="VEuPathDB" id="FungiDB:RhiirA1_401113"/>
<evidence type="ECO:0000313" key="2">
    <source>
        <dbReference type="Proteomes" id="UP000234323"/>
    </source>
</evidence>
<dbReference type="VEuPathDB" id="FungiDB:RhiirA1_466179"/>
<name>A0A2I1H1M6_9GLOM</name>
<dbReference type="AlphaFoldDB" id="A0A2I1H1M6"/>
<keyword evidence="2" id="KW-1185">Reference proteome</keyword>
<dbReference type="VEuPathDB" id="FungiDB:RhiirFUN_012926"/>